<protein>
    <submittedName>
        <fullName evidence="2">Uncharacterized protein</fullName>
    </submittedName>
</protein>
<gene>
    <name evidence="2" type="ORF">L484_012373</name>
</gene>
<organism evidence="2 3">
    <name type="scientific">Morus notabilis</name>
    <dbReference type="NCBI Taxonomy" id="981085"/>
    <lineage>
        <taxon>Eukaryota</taxon>
        <taxon>Viridiplantae</taxon>
        <taxon>Streptophyta</taxon>
        <taxon>Embryophyta</taxon>
        <taxon>Tracheophyta</taxon>
        <taxon>Spermatophyta</taxon>
        <taxon>Magnoliopsida</taxon>
        <taxon>eudicotyledons</taxon>
        <taxon>Gunneridae</taxon>
        <taxon>Pentapetalae</taxon>
        <taxon>rosids</taxon>
        <taxon>fabids</taxon>
        <taxon>Rosales</taxon>
        <taxon>Moraceae</taxon>
        <taxon>Moreae</taxon>
        <taxon>Morus</taxon>
    </lineage>
</organism>
<accession>W9S931</accession>
<evidence type="ECO:0000256" key="1">
    <source>
        <dbReference type="SAM" id="MobiDB-lite"/>
    </source>
</evidence>
<proteinExistence type="predicted"/>
<name>W9S931_9ROSA</name>
<evidence type="ECO:0000313" key="2">
    <source>
        <dbReference type="EMBL" id="EXC17581.1"/>
    </source>
</evidence>
<reference evidence="3" key="1">
    <citation type="submission" date="2013-01" db="EMBL/GenBank/DDBJ databases">
        <title>Draft Genome Sequence of a Mulberry Tree, Morus notabilis C.K. Schneid.</title>
        <authorList>
            <person name="He N."/>
            <person name="Zhao S."/>
        </authorList>
    </citation>
    <scope>NUCLEOTIDE SEQUENCE</scope>
</reference>
<feature type="compositionally biased region" description="Basic and acidic residues" evidence="1">
    <location>
        <begin position="49"/>
        <end position="65"/>
    </location>
</feature>
<evidence type="ECO:0000313" key="3">
    <source>
        <dbReference type="Proteomes" id="UP000030645"/>
    </source>
</evidence>
<sequence>MAGAIDQDQMAGTKVGSRRGTIQRLGFTYLNIGPRQQVGSKVGSLARSKQKEPERIPDLARGSPKESLDLGAAVVWENSHKTR</sequence>
<dbReference type="Proteomes" id="UP000030645">
    <property type="component" value="Unassembled WGS sequence"/>
</dbReference>
<feature type="region of interest" description="Disordered" evidence="1">
    <location>
        <begin position="39"/>
        <end position="65"/>
    </location>
</feature>
<keyword evidence="3" id="KW-1185">Reference proteome</keyword>
<dbReference type="EMBL" id="KE345815">
    <property type="protein sequence ID" value="EXC17581.1"/>
    <property type="molecule type" value="Genomic_DNA"/>
</dbReference>
<dbReference type="AlphaFoldDB" id="W9S931"/>